<evidence type="ECO:0000259" key="3">
    <source>
        <dbReference type="Pfam" id="PF10502"/>
    </source>
</evidence>
<dbReference type="RefSeq" id="WP_027265032.1">
    <property type="nucleotide sequence ID" value="NZ_CAXYJF010000010.1"/>
</dbReference>
<dbReference type="InterPro" id="IPR019533">
    <property type="entry name" value="Peptidase_S26"/>
</dbReference>
<dbReference type="Gene3D" id="2.10.109.10">
    <property type="entry name" value="Umud Fragment, subunit A"/>
    <property type="match status" value="1"/>
</dbReference>
<dbReference type="GO" id="GO:0016020">
    <property type="term" value="C:membrane"/>
    <property type="evidence" value="ECO:0007669"/>
    <property type="project" value="UniProtKB-SubCell"/>
</dbReference>
<dbReference type="GO" id="GO:0004252">
    <property type="term" value="F:serine-type endopeptidase activity"/>
    <property type="evidence" value="ECO:0007669"/>
    <property type="project" value="InterPro"/>
</dbReference>
<comment type="similarity">
    <text evidence="2">Belongs to the peptidase S26 family.</text>
</comment>
<accession>A0AAN5Q4K4</accession>
<organism evidence="4 5">
    <name type="scientific">Legionella pneumophila</name>
    <dbReference type="NCBI Taxonomy" id="446"/>
    <lineage>
        <taxon>Bacteria</taxon>
        <taxon>Pseudomonadati</taxon>
        <taxon>Pseudomonadota</taxon>
        <taxon>Gammaproteobacteria</taxon>
        <taxon>Legionellales</taxon>
        <taxon>Legionellaceae</taxon>
        <taxon>Legionella</taxon>
    </lineage>
</organism>
<evidence type="ECO:0000313" key="4">
    <source>
        <dbReference type="EMBL" id="HAU2396530.1"/>
    </source>
</evidence>
<comment type="subcellular location">
    <subcellularLocation>
        <location evidence="2">Membrane</location>
        <topology evidence="2">Multi-pass membrane protein</topology>
    </subcellularLocation>
</comment>
<name>A0AAN5Q4K4_LEGPN</name>
<evidence type="ECO:0000256" key="1">
    <source>
        <dbReference type="ARBA" id="ARBA00019232"/>
    </source>
</evidence>
<sequence>MKKLFLTITILFLIAFGWFIARPYRIQGNCMEPAVIAGGLYFSNQLAPYIRDYKTGDIVLFKHEGKVWFSRIVALEDDTIQIREKEILVNGVSRNDSIDRDWNGWNYGTYAINKAIEIPVGYVYVLSDNLAAHHDDSRVFGPIKISSIIGLMW</sequence>
<dbReference type="PRINTS" id="PR00727">
    <property type="entry name" value="LEADERPTASE"/>
</dbReference>
<dbReference type="Proteomes" id="UP000863577">
    <property type="component" value="Unassembled WGS sequence"/>
</dbReference>
<dbReference type="Pfam" id="PF10502">
    <property type="entry name" value="Peptidase_S26"/>
    <property type="match status" value="1"/>
</dbReference>
<dbReference type="CDD" id="cd06530">
    <property type="entry name" value="S26_SPase_I"/>
    <property type="match status" value="1"/>
</dbReference>
<protein>
    <recommendedName>
        <fullName evidence="1 2">Signal peptidase I</fullName>
        <ecNumber evidence="2">3.4.21.89</ecNumber>
    </recommendedName>
</protein>
<comment type="catalytic activity">
    <reaction evidence="2">
        <text>Cleavage of hydrophobic, N-terminal signal or leader sequences from secreted and periplasmic proteins.</text>
        <dbReference type="EC" id="3.4.21.89"/>
    </reaction>
</comment>
<dbReference type="EMBL" id="DACWOD010000006">
    <property type="protein sequence ID" value="HAU2396530.1"/>
    <property type="molecule type" value="Genomic_DNA"/>
</dbReference>
<gene>
    <name evidence="4" type="primary">lepB</name>
    <name evidence="4" type="ORF">JBK99_09345</name>
</gene>
<evidence type="ECO:0000256" key="2">
    <source>
        <dbReference type="RuleBase" id="RU362042"/>
    </source>
</evidence>
<dbReference type="SUPFAM" id="SSF51306">
    <property type="entry name" value="LexA/Signal peptidase"/>
    <property type="match status" value="1"/>
</dbReference>
<dbReference type="InterPro" id="IPR036286">
    <property type="entry name" value="LexA/Signal_pep-like_sf"/>
</dbReference>
<dbReference type="EC" id="3.4.21.89" evidence="2"/>
<reference evidence="4" key="1">
    <citation type="journal article" date="2018" name="Genome Biol.">
        <title>SKESA: strategic k-mer extension for scrupulous assemblies.</title>
        <authorList>
            <person name="Souvorov A."/>
            <person name="Agarwala R."/>
            <person name="Lipman D.J."/>
        </authorList>
    </citation>
    <scope>NUCLEOTIDE SEQUENCE</scope>
    <source>
        <strain evidence="4">CL18-200174</strain>
    </source>
</reference>
<proteinExistence type="inferred from homology"/>
<dbReference type="AlphaFoldDB" id="A0AAN5Q4K4"/>
<dbReference type="GO" id="GO:0009003">
    <property type="term" value="F:signal peptidase activity"/>
    <property type="evidence" value="ECO:0007669"/>
    <property type="project" value="UniProtKB-EC"/>
</dbReference>
<evidence type="ECO:0000313" key="5">
    <source>
        <dbReference type="Proteomes" id="UP000863577"/>
    </source>
</evidence>
<dbReference type="NCBIfam" id="TIGR02227">
    <property type="entry name" value="sigpep_I_bact"/>
    <property type="match status" value="1"/>
</dbReference>
<dbReference type="InterPro" id="IPR000223">
    <property type="entry name" value="Pept_S26A_signal_pept_1"/>
</dbReference>
<reference evidence="4" key="2">
    <citation type="submission" date="2019-09" db="EMBL/GenBank/DDBJ databases">
        <authorList>
            <consortium name="NCBI Pathogen Detection Project"/>
        </authorList>
    </citation>
    <scope>NUCLEOTIDE SEQUENCE</scope>
    <source>
        <strain evidence="4">CL18-200174</strain>
    </source>
</reference>
<comment type="caution">
    <text evidence="4">The sequence shown here is derived from an EMBL/GenBank/DDBJ whole genome shotgun (WGS) entry which is preliminary data.</text>
</comment>
<dbReference type="GO" id="GO:0010027">
    <property type="term" value="P:thylakoid membrane organization"/>
    <property type="evidence" value="ECO:0007669"/>
    <property type="project" value="TreeGrafter"/>
</dbReference>
<feature type="domain" description="Peptidase S26" evidence="3">
    <location>
        <begin position="6"/>
        <end position="150"/>
    </location>
</feature>
<keyword evidence="2 4" id="KW-0378">Hydrolase</keyword>
<keyword evidence="2" id="KW-0645">Protease</keyword>
<dbReference type="GO" id="GO:0006465">
    <property type="term" value="P:signal peptide processing"/>
    <property type="evidence" value="ECO:0007669"/>
    <property type="project" value="InterPro"/>
</dbReference>
<dbReference type="PANTHER" id="PTHR43390">
    <property type="entry name" value="SIGNAL PEPTIDASE I"/>
    <property type="match status" value="1"/>
</dbReference>
<dbReference type="PANTHER" id="PTHR43390:SF2">
    <property type="entry name" value="THYLAKOIDAL PROCESSING PEPTIDASE 2, CHLOROPLASTIC-RELATED"/>
    <property type="match status" value="1"/>
</dbReference>